<organism evidence="2 3">
    <name type="scientific">Paenibacillus polymyxa</name>
    <name type="common">Bacillus polymyxa</name>
    <dbReference type="NCBI Taxonomy" id="1406"/>
    <lineage>
        <taxon>Bacteria</taxon>
        <taxon>Bacillati</taxon>
        <taxon>Bacillota</taxon>
        <taxon>Bacilli</taxon>
        <taxon>Bacillales</taxon>
        <taxon>Paenibacillaceae</taxon>
        <taxon>Paenibacillus</taxon>
    </lineage>
</organism>
<accession>A0A8I1LNU4</accession>
<feature type="transmembrane region" description="Helical" evidence="1">
    <location>
        <begin position="7"/>
        <end position="26"/>
    </location>
</feature>
<comment type="caution">
    <text evidence="2">The sequence shown here is derived from an EMBL/GenBank/DDBJ whole genome shotgun (WGS) entry which is preliminary data.</text>
</comment>
<evidence type="ECO:0000313" key="2">
    <source>
        <dbReference type="EMBL" id="MBM0631914.1"/>
    </source>
</evidence>
<gene>
    <name evidence="2" type="ORF">JDW19_02035</name>
</gene>
<dbReference type="Proteomes" id="UP000650605">
    <property type="component" value="Unassembled WGS sequence"/>
</dbReference>
<sequence length="46" mass="4828">MKILIRNVIAGNVIIAIIAIMTVIVVTTNSTKMKMVGGGARLPAFS</sequence>
<name>A0A8I1LNU4_PAEPO</name>
<evidence type="ECO:0000256" key="1">
    <source>
        <dbReference type="SAM" id="Phobius"/>
    </source>
</evidence>
<reference evidence="2" key="1">
    <citation type="submission" date="2020-12" db="EMBL/GenBank/DDBJ databases">
        <title>Paenibacillus polymyxa LMG 27872: a double-edged sword.</title>
        <authorList>
            <person name="Langendries S."/>
            <person name="Garcia Mendez S."/>
            <person name="Beirinckx S."/>
            <person name="Viaene T."/>
            <person name="Baeyen S."/>
            <person name="Goeminne G."/>
            <person name="Willems A."/>
            <person name="Debode J."/>
            <person name="Goormachtig S."/>
        </authorList>
    </citation>
    <scope>NUCLEOTIDE SEQUENCE</scope>
    <source>
        <strain evidence="2">LMG 27872</strain>
    </source>
</reference>
<protein>
    <submittedName>
        <fullName evidence="2">Uncharacterized protein</fullName>
    </submittedName>
</protein>
<keyword evidence="1" id="KW-1133">Transmembrane helix</keyword>
<dbReference type="AlphaFoldDB" id="A0A8I1LNU4"/>
<keyword evidence="1" id="KW-0812">Transmembrane</keyword>
<keyword evidence="1" id="KW-0472">Membrane</keyword>
<dbReference type="EMBL" id="JAEHFQ010000001">
    <property type="protein sequence ID" value="MBM0631914.1"/>
    <property type="molecule type" value="Genomic_DNA"/>
</dbReference>
<evidence type="ECO:0000313" key="3">
    <source>
        <dbReference type="Proteomes" id="UP000650605"/>
    </source>
</evidence>
<proteinExistence type="predicted"/>